<dbReference type="RefSeq" id="WP_311670278.1">
    <property type="nucleotide sequence ID" value="NZ_JAVREO010000024.1"/>
</dbReference>
<proteinExistence type="predicted"/>
<dbReference type="Proteomes" id="UP001183410">
    <property type="component" value="Unassembled WGS sequence"/>
</dbReference>
<organism evidence="1 2">
    <name type="scientific">Streptomyces chisholmiae</name>
    <dbReference type="NCBI Taxonomy" id="3075540"/>
    <lineage>
        <taxon>Bacteria</taxon>
        <taxon>Bacillati</taxon>
        <taxon>Actinomycetota</taxon>
        <taxon>Actinomycetes</taxon>
        <taxon>Kitasatosporales</taxon>
        <taxon>Streptomycetaceae</taxon>
        <taxon>Streptomyces</taxon>
    </lineage>
</organism>
<gene>
    <name evidence="1" type="ORF">RM844_28405</name>
</gene>
<evidence type="ECO:0000313" key="1">
    <source>
        <dbReference type="EMBL" id="MDT0270199.1"/>
    </source>
</evidence>
<sequence length="223" mass="24218">MADVYTLTLHNNSQQPNFSLAVYTVLPVQGTTSTHPLAWLAKPVNHGNTVIWQWTLQYSVKFMTRGCQNGAVWTESRSLDVSPLSAKQNAALLSYPNGDYDFNLAPDTHPVDPGAVYIDTDARIPPWTPANGPSVGLGILAGEQGHDATPVPAIVGDSGPNLQHSFQLHPTYYIQAGSIVQGTMADLATVTRFQEVVFKDGAHAAEWTLNPDNTWTEGKPQRP</sequence>
<dbReference type="EMBL" id="JAVREO010000024">
    <property type="protein sequence ID" value="MDT0270199.1"/>
    <property type="molecule type" value="Genomic_DNA"/>
</dbReference>
<name>A0ABU2K093_9ACTN</name>
<reference evidence="2" key="1">
    <citation type="submission" date="2023-07" db="EMBL/GenBank/DDBJ databases">
        <title>30 novel species of actinomycetes from the DSMZ collection.</title>
        <authorList>
            <person name="Nouioui I."/>
        </authorList>
    </citation>
    <scope>NUCLEOTIDE SEQUENCE [LARGE SCALE GENOMIC DNA]</scope>
    <source>
        <strain evidence="2">DSM 44915</strain>
    </source>
</reference>
<comment type="caution">
    <text evidence="1">The sequence shown here is derived from an EMBL/GenBank/DDBJ whole genome shotgun (WGS) entry which is preliminary data.</text>
</comment>
<accession>A0ABU2K093</accession>
<keyword evidence="2" id="KW-1185">Reference proteome</keyword>
<protein>
    <submittedName>
        <fullName evidence="1">Uncharacterized protein</fullName>
    </submittedName>
</protein>
<evidence type="ECO:0000313" key="2">
    <source>
        <dbReference type="Proteomes" id="UP001183410"/>
    </source>
</evidence>